<evidence type="ECO:0000256" key="9">
    <source>
        <dbReference type="ARBA" id="ARBA00023224"/>
    </source>
</evidence>
<keyword evidence="7 10" id="KW-0472">Membrane</keyword>
<dbReference type="GO" id="GO:0004930">
    <property type="term" value="F:G protein-coupled receptor activity"/>
    <property type="evidence" value="ECO:0007669"/>
    <property type="project" value="UniProtKB-KW"/>
</dbReference>
<keyword evidence="3 10" id="KW-0812">Transmembrane</keyword>
<feature type="transmembrane region" description="Helical" evidence="10">
    <location>
        <begin position="20"/>
        <end position="44"/>
    </location>
</feature>
<keyword evidence="4" id="KW-0716">Sensory transduction</keyword>
<evidence type="ECO:0000256" key="8">
    <source>
        <dbReference type="ARBA" id="ARBA00023170"/>
    </source>
</evidence>
<comment type="subcellular location">
    <subcellularLocation>
        <location evidence="1">Cell membrane</location>
        <topology evidence="1">Multi-pass membrane protein</topology>
    </subcellularLocation>
</comment>
<keyword evidence="2" id="KW-1003">Cell membrane</keyword>
<dbReference type="Proteomes" id="UP000593571">
    <property type="component" value="Unassembled WGS sequence"/>
</dbReference>
<evidence type="ECO:0000256" key="3">
    <source>
        <dbReference type="ARBA" id="ARBA00022692"/>
    </source>
</evidence>
<feature type="transmembrane region" description="Helical" evidence="10">
    <location>
        <begin position="56"/>
        <end position="81"/>
    </location>
</feature>
<keyword evidence="4" id="KW-0552">Olfaction</keyword>
<evidence type="ECO:0000256" key="2">
    <source>
        <dbReference type="ARBA" id="ARBA00022475"/>
    </source>
</evidence>
<keyword evidence="9" id="KW-0807">Transducer</keyword>
<keyword evidence="8" id="KW-0675">Receptor</keyword>
<evidence type="ECO:0000256" key="10">
    <source>
        <dbReference type="SAM" id="Phobius"/>
    </source>
</evidence>
<dbReference type="InterPro" id="IPR000725">
    <property type="entry name" value="Olfact_rcpt"/>
</dbReference>
<accession>A0A7J8H1Q9</accession>
<dbReference type="Gene3D" id="1.20.1070.10">
    <property type="entry name" value="Rhodopsin 7-helix transmembrane proteins"/>
    <property type="match status" value="1"/>
</dbReference>
<evidence type="ECO:0000256" key="1">
    <source>
        <dbReference type="ARBA" id="ARBA00004651"/>
    </source>
</evidence>
<sequence length="150" mass="17285">MKAKPQVQFHFHSFSSILEVQMFIFVGLLLMYNGSFISNATIFFNIWAECSLHTPMYFFLANLAVLKIFYSSTVVLVNLLTLGRIPISFTGCGTLMFFVFLASADCFLLGIMAYDQFVAIQDLWHCTLNLTWQLLCMPSWLWETWSLVSF</sequence>
<keyword evidence="12" id="KW-1185">Reference proteome</keyword>
<evidence type="ECO:0000256" key="7">
    <source>
        <dbReference type="ARBA" id="ARBA00023136"/>
    </source>
</evidence>
<proteinExistence type="predicted"/>
<dbReference type="GO" id="GO:0004984">
    <property type="term" value="F:olfactory receptor activity"/>
    <property type="evidence" value="ECO:0007669"/>
    <property type="project" value="InterPro"/>
</dbReference>
<name>A0A7J8H1Q9_ROUAE</name>
<dbReference type="InterPro" id="IPR050516">
    <property type="entry name" value="Olfactory_GPCR"/>
</dbReference>
<dbReference type="GO" id="GO:0005886">
    <property type="term" value="C:plasma membrane"/>
    <property type="evidence" value="ECO:0007669"/>
    <property type="project" value="UniProtKB-SubCell"/>
</dbReference>
<reference evidence="11 12" key="1">
    <citation type="journal article" date="2020" name="Nature">
        <title>Six reference-quality genomes reveal evolution of bat adaptations.</title>
        <authorList>
            <person name="Jebb D."/>
            <person name="Huang Z."/>
            <person name="Pippel M."/>
            <person name="Hughes G.M."/>
            <person name="Lavrichenko K."/>
            <person name="Devanna P."/>
            <person name="Winkler S."/>
            <person name="Jermiin L.S."/>
            <person name="Skirmuntt E.C."/>
            <person name="Katzourakis A."/>
            <person name="Burkitt-Gray L."/>
            <person name="Ray D.A."/>
            <person name="Sullivan K.A.M."/>
            <person name="Roscito J.G."/>
            <person name="Kirilenko B.M."/>
            <person name="Davalos L.M."/>
            <person name="Corthals A.P."/>
            <person name="Power M.L."/>
            <person name="Jones G."/>
            <person name="Ransome R.D."/>
            <person name="Dechmann D.K.N."/>
            <person name="Locatelli A.G."/>
            <person name="Puechmaille S.J."/>
            <person name="Fedrigo O."/>
            <person name="Jarvis E.D."/>
            <person name="Hiller M."/>
            <person name="Vernes S.C."/>
            <person name="Myers E.W."/>
            <person name="Teeling E.C."/>
        </authorList>
    </citation>
    <scope>NUCLEOTIDE SEQUENCE [LARGE SCALE GENOMIC DNA]</scope>
    <source>
        <strain evidence="11">MRouAeg1</strain>
        <tissue evidence="11">Muscle</tissue>
    </source>
</reference>
<evidence type="ECO:0000256" key="4">
    <source>
        <dbReference type="ARBA" id="ARBA00022725"/>
    </source>
</evidence>
<organism evidence="11 12">
    <name type="scientific">Rousettus aegyptiacus</name>
    <name type="common">Egyptian fruit bat</name>
    <name type="synonym">Pteropus aegyptiacus</name>
    <dbReference type="NCBI Taxonomy" id="9407"/>
    <lineage>
        <taxon>Eukaryota</taxon>
        <taxon>Metazoa</taxon>
        <taxon>Chordata</taxon>
        <taxon>Craniata</taxon>
        <taxon>Vertebrata</taxon>
        <taxon>Euteleostomi</taxon>
        <taxon>Mammalia</taxon>
        <taxon>Eutheria</taxon>
        <taxon>Laurasiatheria</taxon>
        <taxon>Chiroptera</taxon>
        <taxon>Yinpterochiroptera</taxon>
        <taxon>Pteropodoidea</taxon>
        <taxon>Pteropodidae</taxon>
        <taxon>Rousettinae</taxon>
        <taxon>Rousettus</taxon>
    </lineage>
</organism>
<evidence type="ECO:0000313" key="12">
    <source>
        <dbReference type="Proteomes" id="UP000593571"/>
    </source>
</evidence>
<dbReference type="EMBL" id="JACASE010000005">
    <property type="protein sequence ID" value="KAF6466040.1"/>
    <property type="molecule type" value="Genomic_DNA"/>
</dbReference>
<keyword evidence="5 10" id="KW-1133">Transmembrane helix</keyword>
<comment type="caution">
    <text evidence="11">The sequence shown here is derived from an EMBL/GenBank/DDBJ whole genome shotgun (WGS) entry which is preliminary data.</text>
</comment>
<dbReference type="Pfam" id="PF13853">
    <property type="entry name" value="7tm_4"/>
    <property type="match status" value="1"/>
</dbReference>
<protein>
    <recommendedName>
        <fullName evidence="13">G-protein coupled receptors family 1 profile domain-containing protein</fullName>
    </recommendedName>
</protein>
<dbReference type="PANTHER" id="PTHR26452">
    <property type="entry name" value="OLFACTORY RECEPTOR"/>
    <property type="match status" value="1"/>
</dbReference>
<evidence type="ECO:0008006" key="13">
    <source>
        <dbReference type="Google" id="ProtNLM"/>
    </source>
</evidence>
<evidence type="ECO:0000256" key="5">
    <source>
        <dbReference type="ARBA" id="ARBA00022989"/>
    </source>
</evidence>
<evidence type="ECO:0000313" key="11">
    <source>
        <dbReference type="EMBL" id="KAF6466040.1"/>
    </source>
</evidence>
<evidence type="ECO:0000256" key="6">
    <source>
        <dbReference type="ARBA" id="ARBA00023040"/>
    </source>
</evidence>
<keyword evidence="6" id="KW-0297">G-protein coupled receptor</keyword>
<dbReference type="SUPFAM" id="SSF81321">
    <property type="entry name" value="Family A G protein-coupled receptor-like"/>
    <property type="match status" value="1"/>
</dbReference>
<feature type="transmembrane region" description="Helical" evidence="10">
    <location>
        <begin position="87"/>
        <end position="111"/>
    </location>
</feature>
<gene>
    <name evidence="11" type="ORF">HJG63_011370</name>
</gene>
<dbReference type="AlphaFoldDB" id="A0A7J8H1Q9"/>